<feature type="compositionally biased region" description="Basic and acidic residues" evidence="3">
    <location>
        <begin position="242"/>
        <end position="253"/>
    </location>
</feature>
<dbReference type="InterPro" id="IPR018247">
    <property type="entry name" value="EF_Hand_1_Ca_BS"/>
</dbReference>
<evidence type="ECO:0000259" key="5">
    <source>
        <dbReference type="PROSITE" id="PS50222"/>
    </source>
</evidence>
<feature type="signal peptide" evidence="4">
    <location>
        <begin position="1"/>
        <end position="29"/>
    </location>
</feature>
<gene>
    <name evidence="6" type="ORF">SV7mr_12610</name>
</gene>
<dbReference type="OrthoDB" id="287435at2"/>
<sequence length="476" mass="50904" precursor="true">MKTSSHHLILFSLLAGMASWVVFSMPASAQPPGRGGFGGGPPSGGFGDPGRGGPPGGDRGSSFGRGGPPGGDRGSSFGRGGPPGGDRGGFDPSGFLSRLDRNGNGTLDPDEQQGPAQFLIQRLQSVDPSIKAGQPISIKRVTEAFQKSRGGDSGGDSKGGSSDPRRSSDDALTADLLVPDFRVETDPVMLPGFGPTAEMMSVAVTDADRNEARQTLGRYDRNRDGVLTKDELSSRFSGNPMDFDRNKDGRLTEGELAVRYARRRTVREEDEGRSRESSRRSSKKERSVSVDDMMEKLYGDRKSYRIEGAGASTEGVPGFFTDKDANQDGQVTMAEFASEWTDELLQEFFKSDLNRDGIITVQEVIASVEQNDRLGPPASSMASTGASSNDAEASSGSSSSASKPAGPTEMGKPSESYVKFAARIMKGRDKNGDGKLTRSEWADMALSPAAADFNRDGSITVEEYAWWMEWRRKNGS</sequence>
<dbReference type="Proteomes" id="UP000315003">
    <property type="component" value="Chromosome"/>
</dbReference>
<dbReference type="PROSITE" id="PS00018">
    <property type="entry name" value="EF_HAND_1"/>
    <property type="match status" value="5"/>
</dbReference>
<name>A0A517SRK6_9BACT</name>
<dbReference type="InterPro" id="IPR011992">
    <property type="entry name" value="EF-hand-dom_pair"/>
</dbReference>
<dbReference type="EMBL" id="CP036272">
    <property type="protein sequence ID" value="QDT58761.1"/>
    <property type="molecule type" value="Genomic_DNA"/>
</dbReference>
<proteinExistence type="predicted"/>
<evidence type="ECO:0000313" key="7">
    <source>
        <dbReference type="Proteomes" id="UP000315003"/>
    </source>
</evidence>
<evidence type="ECO:0000256" key="1">
    <source>
        <dbReference type="ARBA" id="ARBA00022723"/>
    </source>
</evidence>
<evidence type="ECO:0000256" key="4">
    <source>
        <dbReference type="SAM" id="SignalP"/>
    </source>
</evidence>
<organism evidence="6 7">
    <name type="scientific">Stieleria bergensis</name>
    <dbReference type="NCBI Taxonomy" id="2528025"/>
    <lineage>
        <taxon>Bacteria</taxon>
        <taxon>Pseudomonadati</taxon>
        <taxon>Planctomycetota</taxon>
        <taxon>Planctomycetia</taxon>
        <taxon>Pirellulales</taxon>
        <taxon>Pirellulaceae</taxon>
        <taxon>Stieleria</taxon>
    </lineage>
</organism>
<dbReference type="SUPFAM" id="SSF47473">
    <property type="entry name" value="EF-hand"/>
    <property type="match status" value="2"/>
</dbReference>
<dbReference type="GO" id="GO:0005509">
    <property type="term" value="F:calcium ion binding"/>
    <property type="evidence" value="ECO:0007669"/>
    <property type="project" value="InterPro"/>
</dbReference>
<dbReference type="InterPro" id="IPR002048">
    <property type="entry name" value="EF_hand_dom"/>
</dbReference>
<keyword evidence="1" id="KW-0479">Metal-binding</keyword>
<feature type="chain" id="PRO_5022001490" evidence="4">
    <location>
        <begin position="30"/>
        <end position="476"/>
    </location>
</feature>
<feature type="compositionally biased region" description="Gly residues" evidence="3">
    <location>
        <begin position="33"/>
        <end position="87"/>
    </location>
</feature>
<feature type="compositionally biased region" description="Low complexity" evidence="3">
    <location>
        <begin position="386"/>
        <end position="402"/>
    </location>
</feature>
<feature type="region of interest" description="Disordered" evidence="3">
    <location>
        <begin position="29"/>
        <end position="173"/>
    </location>
</feature>
<dbReference type="Pfam" id="PF13202">
    <property type="entry name" value="EF-hand_5"/>
    <property type="match status" value="2"/>
</dbReference>
<keyword evidence="4" id="KW-0732">Signal</keyword>
<keyword evidence="7" id="KW-1185">Reference proteome</keyword>
<feature type="region of interest" description="Disordered" evidence="3">
    <location>
        <begin position="370"/>
        <end position="414"/>
    </location>
</feature>
<dbReference type="RefSeq" id="WP_145270139.1">
    <property type="nucleotide sequence ID" value="NZ_CP036272.1"/>
</dbReference>
<dbReference type="PANTHER" id="PTHR10827">
    <property type="entry name" value="RETICULOCALBIN"/>
    <property type="match status" value="1"/>
</dbReference>
<accession>A0A517SRK6</accession>
<keyword evidence="2" id="KW-0677">Repeat</keyword>
<dbReference type="Gene3D" id="1.10.238.10">
    <property type="entry name" value="EF-hand"/>
    <property type="match status" value="3"/>
</dbReference>
<feature type="region of interest" description="Disordered" evidence="3">
    <location>
        <begin position="228"/>
        <end position="294"/>
    </location>
</feature>
<evidence type="ECO:0000313" key="6">
    <source>
        <dbReference type="EMBL" id="QDT58761.1"/>
    </source>
</evidence>
<dbReference type="AlphaFoldDB" id="A0A517SRK6"/>
<dbReference type="PANTHER" id="PTHR10827:SF98">
    <property type="entry name" value="45 KDA CALCIUM-BINDING PROTEIN"/>
    <property type="match status" value="1"/>
</dbReference>
<feature type="compositionally biased region" description="Basic and acidic residues" evidence="3">
    <location>
        <begin position="266"/>
        <end position="294"/>
    </location>
</feature>
<dbReference type="PROSITE" id="PS50222">
    <property type="entry name" value="EF_HAND_2"/>
    <property type="match status" value="1"/>
</dbReference>
<feature type="domain" description="EF-hand" evidence="5">
    <location>
        <begin position="207"/>
        <end position="242"/>
    </location>
</feature>
<protein>
    <submittedName>
        <fullName evidence="6">Transaldolase/EF-hand domain-containing protein</fullName>
    </submittedName>
</protein>
<evidence type="ECO:0000256" key="2">
    <source>
        <dbReference type="ARBA" id="ARBA00022737"/>
    </source>
</evidence>
<evidence type="ECO:0000256" key="3">
    <source>
        <dbReference type="SAM" id="MobiDB-lite"/>
    </source>
</evidence>
<reference evidence="6 7" key="1">
    <citation type="submission" date="2019-02" db="EMBL/GenBank/DDBJ databases">
        <title>Deep-cultivation of Planctomycetes and their phenomic and genomic characterization uncovers novel biology.</title>
        <authorList>
            <person name="Wiegand S."/>
            <person name="Jogler M."/>
            <person name="Boedeker C."/>
            <person name="Pinto D."/>
            <person name="Vollmers J."/>
            <person name="Rivas-Marin E."/>
            <person name="Kohn T."/>
            <person name="Peeters S.H."/>
            <person name="Heuer A."/>
            <person name="Rast P."/>
            <person name="Oberbeckmann S."/>
            <person name="Bunk B."/>
            <person name="Jeske O."/>
            <person name="Meyerdierks A."/>
            <person name="Storesund J.E."/>
            <person name="Kallscheuer N."/>
            <person name="Luecker S."/>
            <person name="Lage O.M."/>
            <person name="Pohl T."/>
            <person name="Merkel B.J."/>
            <person name="Hornburger P."/>
            <person name="Mueller R.-W."/>
            <person name="Bruemmer F."/>
            <person name="Labrenz M."/>
            <person name="Spormann A.M."/>
            <person name="Op den Camp H."/>
            <person name="Overmann J."/>
            <person name="Amann R."/>
            <person name="Jetten M.S.M."/>
            <person name="Mascher T."/>
            <person name="Medema M.H."/>
            <person name="Devos D.P."/>
            <person name="Kaster A.-K."/>
            <person name="Ovreas L."/>
            <person name="Rohde M."/>
            <person name="Galperin M.Y."/>
            <person name="Jogler C."/>
        </authorList>
    </citation>
    <scope>NUCLEOTIDE SEQUENCE [LARGE SCALE GENOMIC DNA]</scope>
    <source>
        <strain evidence="6 7">SV_7m_r</strain>
    </source>
</reference>